<keyword evidence="3" id="KW-0238">DNA-binding</keyword>
<dbReference type="InterPro" id="IPR043021">
    <property type="entry name" value="GCM_small"/>
</dbReference>
<dbReference type="SUPFAM" id="SSF90073">
    <property type="entry name" value="GCM domain"/>
    <property type="match status" value="1"/>
</dbReference>
<feature type="region of interest" description="Disordered" evidence="6">
    <location>
        <begin position="447"/>
        <end position="513"/>
    </location>
</feature>
<dbReference type="AlphaFoldDB" id="A0AAV3ZRW3"/>
<gene>
    <name evidence="8" type="ORF">PoB_002377800</name>
</gene>
<name>A0AAV3ZRW3_9GAST</name>
<dbReference type="InterPro" id="IPR003902">
    <property type="entry name" value="Tscrpt_reg_GCM"/>
</dbReference>
<dbReference type="Gene3D" id="3.30.70.3530">
    <property type="entry name" value="GCM motif"/>
    <property type="match status" value="1"/>
</dbReference>
<evidence type="ECO:0000256" key="6">
    <source>
        <dbReference type="SAM" id="MobiDB-lite"/>
    </source>
</evidence>
<dbReference type="GO" id="GO:0001228">
    <property type="term" value="F:DNA-binding transcription activator activity, RNA polymerase II-specific"/>
    <property type="evidence" value="ECO:0007669"/>
    <property type="project" value="InterPro"/>
</dbReference>
<reference evidence="8 9" key="1">
    <citation type="journal article" date="2021" name="Elife">
        <title>Chloroplast acquisition without the gene transfer in kleptoplastic sea slugs, Plakobranchus ocellatus.</title>
        <authorList>
            <person name="Maeda T."/>
            <person name="Takahashi S."/>
            <person name="Yoshida T."/>
            <person name="Shimamura S."/>
            <person name="Takaki Y."/>
            <person name="Nagai Y."/>
            <person name="Toyoda A."/>
            <person name="Suzuki Y."/>
            <person name="Arimoto A."/>
            <person name="Ishii H."/>
            <person name="Satoh N."/>
            <person name="Nishiyama T."/>
            <person name="Hasebe M."/>
            <person name="Maruyama T."/>
            <person name="Minagawa J."/>
            <person name="Obokata J."/>
            <person name="Shigenobu S."/>
        </authorList>
    </citation>
    <scope>NUCLEOTIDE SEQUENCE [LARGE SCALE GENOMIC DNA]</scope>
</reference>
<feature type="region of interest" description="Disordered" evidence="6">
    <location>
        <begin position="530"/>
        <end position="550"/>
    </location>
</feature>
<keyword evidence="2" id="KW-0805">Transcription regulation</keyword>
<dbReference type="EMBL" id="BLXT01002742">
    <property type="protein sequence ID" value="GFN97272.1"/>
    <property type="molecule type" value="Genomic_DNA"/>
</dbReference>
<feature type="compositionally biased region" description="Low complexity" evidence="6">
    <location>
        <begin position="1"/>
        <end position="21"/>
    </location>
</feature>
<feature type="region of interest" description="Disordered" evidence="6">
    <location>
        <begin position="344"/>
        <end position="380"/>
    </location>
</feature>
<comment type="caution">
    <text evidence="8">The sequence shown here is derived from an EMBL/GenBank/DDBJ whole genome shotgun (WGS) entry which is preliminary data.</text>
</comment>
<dbReference type="PANTHER" id="PTHR12414:SF8">
    <property type="entry name" value="TRANSCRIPTION FACTOR GLIAL CELLS MISSING-RELATED"/>
    <property type="match status" value="1"/>
</dbReference>
<evidence type="ECO:0000259" key="7">
    <source>
        <dbReference type="PROSITE" id="PS50807"/>
    </source>
</evidence>
<dbReference type="InterPro" id="IPR043020">
    <property type="entry name" value="GCM_large"/>
</dbReference>
<evidence type="ECO:0000256" key="2">
    <source>
        <dbReference type="ARBA" id="ARBA00023015"/>
    </source>
</evidence>
<dbReference type="Proteomes" id="UP000735302">
    <property type="component" value="Unassembled WGS sequence"/>
</dbReference>
<dbReference type="Pfam" id="PF03615">
    <property type="entry name" value="GCM"/>
    <property type="match status" value="1"/>
</dbReference>
<evidence type="ECO:0000256" key="5">
    <source>
        <dbReference type="ARBA" id="ARBA00023242"/>
    </source>
</evidence>
<organism evidence="8 9">
    <name type="scientific">Plakobranchus ocellatus</name>
    <dbReference type="NCBI Taxonomy" id="259542"/>
    <lineage>
        <taxon>Eukaryota</taxon>
        <taxon>Metazoa</taxon>
        <taxon>Spiralia</taxon>
        <taxon>Lophotrochozoa</taxon>
        <taxon>Mollusca</taxon>
        <taxon>Gastropoda</taxon>
        <taxon>Heterobranchia</taxon>
        <taxon>Euthyneura</taxon>
        <taxon>Panpulmonata</taxon>
        <taxon>Sacoglossa</taxon>
        <taxon>Placobranchoidea</taxon>
        <taxon>Plakobranchidae</taxon>
        <taxon>Plakobranchus</taxon>
    </lineage>
</organism>
<feature type="compositionally biased region" description="Low complexity" evidence="6">
    <location>
        <begin position="352"/>
        <end position="371"/>
    </location>
</feature>
<dbReference type="PROSITE" id="PS50807">
    <property type="entry name" value="GCM"/>
    <property type="match status" value="1"/>
</dbReference>
<proteinExistence type="predicted"/>
<feature type="domain" description="GCM" evidence="7">
    <location>
        <begin position="109"/>
        <end position="266"/>
    </location>
</feature>
<feature type="compositionally biased region" description="Polar residues" evidence="6">
    <location>
        <begin position="693"/>
        <end position="705"/>
    </location>
</feature>
<feature type="region of interest" description="Disordered" evidence="6">
    <location>
        <begin position="1"/>
        <end position="112"/>
    </location>
</feature>
<evidence type="ECO:0000256" key="4">
    <source>
        <dbReference type="ARBA" id="ARBA00023163"/>
    </source>
</evidence>
<keyword evidence="9" id="KW-1185">Reference proteome</keyword>
<keyword evidence="4" id="KW-0804">Transcription</keyword>
<evidence type="ECO:0000313" key="8">
    <source>
        <dbReference type="EMBL" id="GFN97272.1"/>
    </source>
</evidence>
<dbReference type="InterPro" id="IPR036115">
    <property type="entry name" value="GCM_dom_sf"/>
</dbReference>
<sequence>MLLIAESELSSMMTSESSAALGHHHTHGMLGDHEDPTIFSSRSYDGCGSPAEFHHSPTAQSPTILSGSASDTQHAPHINHNQFSDTRLQQQQQQQQQHSQQQPPVSPQHQWDINDTILPAPKVHDPFCLWPTGHCRRTYRGDSDDARRHVSGWAMRNTNNHNALILKKSCLGVLVCSRDCVLDNGRKVHLRPAICDKARRKQLAKPCPNPSCPGRLELLSCRGHCGYPVTHFWRHVNGSVYFQAKGYHDHPRPDVKSLSEKGRSTFNKQIKQEGSRMLSLASKRRFPILTNEGIPEAKRMSQAQDEVMCSCPPFECICPKSATRQQPMQQHQFKSHPYSLSNNSQAPQHLCGLPRAALPGPDLGLPSGPLAALPPPPPPPPPPFTQINITNTCLPPSASLDLNIPSVEIVKGCYNATNSQIPLPDQHYYHALQDFSFQQHKFNGPPPLYHCNEYLQPPQQRHEHSNKNDKQTKQSYNSRNSKTPVQQDSRLVSDKDRKRFPENLSPSAPPIEHSVEQENQFMLNMMNRVDSQPERNDNNAGYFGSTPEFGYDSLRPDATQFTSQDQDADFLIKLERTVGTSAVGEEKLFNRSNMDSRGTSQHYSDASYVGSTPVGDSSFLYDTISTVFGAEQHLPSDQGVPDLTATTNETMESRETQAKVPKDVSKSPPQMYNFLESEPLAGHTDQTPPPTYTELTSPQRQNPTSDVGFAGVKNDFHPDNQSRLCRLDTNHYSNPPQQHYHHPIHDSTLHNNHIHNFSSHPHLPTPTSEHHMLRNHSTPTSDSYTFHSTAAASVDNSSNPVYCNIPPINHAHFPSTTPHLSCQDPSMTPLNGSLSRSHLGNVVTGSNPSVPYSYPCNDAMFSTSAASQQAYRNRSINITLTYN</sequence>
<dbReference type="Gene3D" id="2.20.25.670">
    <property type="entry name" value="GCM domain, large subdomain"/>
    <property type="match status" value="1"/>
</dbReference>
<feature type="compositionally biased region" description="Low complexity" evidence="6">
    <location>
        <begin position="89"/>
        <end position="110"/>
    </location>
</feature>
<feature type="compositionally biased region" description="Polar residues" evidence="6">
    <location>
        <begin position="473"/>
        <end position="490"/>
    </location>
</feature>
<evidence type="ECO:0000256" key="1">
    <source>
        <dbReference type="ARBA" id="ARBA00022473"/>
    </source>
</evidence>
<feature type="region of interest" description="Disordered" evidence="6">
    <location>
        <begin position="678"/>
        <end position="717"/>
    </location>
</feature>
<dbReference type="InterPro" id="IPR039791">
    <property type="entry name" value="GCM"/>
</dbReference>
<evidence type="ECO:0000313" key="9">
    <source>
        <dbReference type="Proteomes" id="UP000735302"/>
    </source>
</evidence>
<keyword evidence="5" id="KW-0539">Nucleus</keyword>
<dbReference type="GO" id="GO:0000978">
    <property type="term" value="F:RNA polymerase II cis-regulatory region sequence-specific DNA binding"/>
    <property type="evidence" value="ECO:0007669"/>
    <property type="project" value="TreeGrafter"/>
</dbReference>
<feature type="compositionally biased region" description="Basic and acidic residues" evidence="6">
    <location>
        <begin position="491"/>
        <end position="501"/>
    </location>
</feature>
<dbReference type="GO" id="GO:0042063">
    <property type="term" value="P:gliogenesis"/>
    <property type="evidence" value="ECO:0007669"/>
    <property type="project" value="TreeGrafter"/>
</dbReference>
<accession>A0AAV3ZRW3</accession>
<feature type="compositionally biased region" description="Polar residues" evidence="6">
    <location>
        <begin position="57"/>
        <end position="88"/>
    </location>
</feature>
<evidence type="ECO:0000256" key="3">
    <source>
        <dbReference type="ARBA" id="ARBA00023125"/>
    </source>
</evidence>
<dbReference type="GO" id="GO:0005634">
    <property type="term" value="C:nucleus"/>
    <property type="evidence" value="ECO:0007669"/>
    <property type="project" value="TreeGrafter"/>
</dbReference>
<protein>
    <submittedName>
        <fullName evidence="8">Transcription factor glial cells missing</fullName>
    </submittedName>
</protein>
<feature type="compositionally biased region" description="Basic and acidic residues" evidence="6">
    <location>
        <begin position="460"/>
        <end position="472"/>
    </location>
</feature>
<keyword evidence="1" id="KW-0217">Developmental protein</keyword>
<dbReference type="PANTHER" id="PTHR12414">
    <property type="entry name" value="GLIAL CELLS MISSING RELATED/GLIDE"/>
    <property type="match status" value="1"/>
</dbReference>